<name>A0A1I5G3E6_9HYPH</name>
<dbReference type="NCBIfam" id="NF033788">
    <property type="entry name" value="HTH_metalloreg"/>
    <property type="match status" value="1"/>
</dbReference>
<evidence type="ECO:0000259" key="4">
    <source>
        <dbReference type="PROSITE" id="PS50987"/>
    </source>
</evidence>
<dbReference type="PRINTS" id="PR00778">
    <property type="entry name" value="HTHARSR"/>
</dbReference>
<gene>
    <name evidence="5" type="ORF">SAMN04488056_104339</name>
</gene>
<dbReference type="InterPro" id="IPR011991">
    <property type="entry name" value="ArsR-like_HTH"/>
</dbReference>
<evidence type="ECO:0000256" key="3">
    <source>
        <dbReference type="ARBA" id="ARBA00023163"/>
    </source>
</evidence>
<feature type="domain" description="HTH arsR-type" evidence="4">
    <location>
        <begin position="9"/>
        <end position="104"/>
    </location>
</feature>
<dbReference type="InterPro" id="IPR051011">
    <property type="entry name" value="Metal_resp_trans_reg"/>
</dbReference>
<evidence type="ECO:0000313" key="6">
    <source>
        <dbReference type="Proteomes" id="UP000199236"/>
    </source>
</evidence>
<evidence type="ECO:0000313" key="5">
    <source>
        <dbReference type="EMBL" id="SFO30547.1"/>
    </source>
</evidence>
<dbReference type="GO" id="GO:0003677">
    <property type="term" value="F:DNA binding"/>
    <property type="evidence" value="ECO:0007669"/>
    <property type="project" value="UniProtKB-KW"/>
</dbReference>
<dbReference type="GO" id="GO:0003700">
    <property type="term" value="F:DNA-binding transcription factor activity"/>
    <property type="evidence" value="ECO:0007669"/>
    <property type="project" value="InterPro"/>
</dbReference>
<dbReference type="PANTHER" id="PTHR43132">
    <property type="entry name" value="ARSENICAL RESISTANCE OPERON REPRESSOR ARSR-RELATED"/>
    <property type="match status" value="1"/>
</dbReference>
<keyword evidence="2 5" id="KW-0238">DNA-binding</keyword>
<keyword evidence="3" id="KW-0804">Transcription</keyword>
<dbReference type="AlphaFoldDB" id="A0A1I5G3E6"/>
<dbReference type="SMART" id="SM00418">
    <property type="entry name" value="HTH_ARSR"/>
    <property type="match status" value="1"/>
</dbReference>
<reference evidence="5 6" key="1">
    <citation type="submission" date="2016-10" db="EMBL/GenBank/DDBJ databases">
        <authorList>
            <person name="de Groot N.N."/>
        </authorList>
    </citation>
    <scope>NUCLEOTIDE SEQUENCE [LARGE SCALE GENOMIC DNA]</scope>
    <source>
        <strain evidence="5 6">CGMCC 1.9157</strain>
    </source>
</reference>
<dbReference type="OrthoDB" id="194599at2"/>
<keyword evidence="6" id="KW-1185">Reference proteome</keyword>
<evidence type="ECO:0000256" key="1">
    <source>
        <dbReference type="ARBA" id="ARBA00023015"/>
    </source>
</evidence>
<dbReference type="Pfam" id="PF01022">
    <property type="entry name" value="HTH_5"/>
    <property type="match status" value="1"/>
</dbReference>
<dbReference type="InterPro" id="IPR036388">
    <property type="entry name" value="WH-like_DNA-bd_sf"/>
</dbReference>
<sequence>MAEDSSIEALADQADEVARLLKLLGNGNRLRILCQLTDGADKSVNCLADRLHISQSALSQHLAKMREDGLIAGRRDAQTIYYSISDGNAELLLSVLKDLYCSNDSTGEAQAKAE</sequence>
<organism evidence="5 6">
    <name type="scientific">Cohaesibacter marisflavi</name>
    <dbReference type="NCBI Taxonomy" id="655353"/>
    <lineage>
        <taxon>Bacteria</taxon>
        <taxon>Pseudomonadati</taxon>
        <taxon>Pseudomonadota</taxon>
        <taxon>Alphaproteobacteria</taxon>
        <taxon>Hyphomicrobiales</taxon>
        <taxon>Cohaesibacteraceae</taxon>
    </lineage>
</organism>
<evidence type="ECO:0000256" key="2">
    <source>
        <dbReference type="ARBA" id="ARBA00023125"/>
    </source>
</evidence>
<dbReference type="EMBL" id="FOVR01000004">
    <property type="protein sequence ID" value="SFO30547.1"/>
    <property type="molecule type" value="Genomic_DNA"/>
</dbReference>
<dbReference type="Proteomes" id="UP000199236">
    <property type="component" value="Unassembled WGS sequence"/>
</dbReference>
<proteinExistence type="predicted"/>
<dbReference type="InterPro" id="IPR001845">
    <property type="entry name" value="HTH_ArsR_DNA-bd_dom"/>
</dbReference>
<dbReference type="CDD" id="cd00090">
    <property type="entry name" value="HTH_ARSR"/>
    <property type="match status" value="1"/>
</dbReference>
<dbReference type="PROSITE" id="PS50987">
    <property type="entry name" value="HTH_ARSR_2"/>
    <property type="match status" value="1"/>
</dbReference>
<dbReference type="RefSeq" id="WP_090071939.1">
    <property type="nucleotide sequence ID" value="NZ_FOVR01000004.1"/>
</dbReference>
<dbReference type="SUPFAM" id="SSF46785">
    <property type="entry name" value="Winged helix' DNA-binding domain"/>
    <property type="match status" value="1"/>
</dbReference>
<keyword evidence="1" id="KW-0805">Transcription regulation</keyword>
<dbReference type="STRING" id="655353.SAMN04488056_104339"/>
<dbReference type="InterPro" id="IPR036390">
    <property type="entry name" value="WH_DNA-bd_sf"/>
</dbReference>
<dbReference type="Gene3D" id="1.10.10.10">
    <property type="entry name" value="Winged helix-like DNA-binding domain superfamily/Winged helix DNA-binding domain"/>
    <property type="match status" value="1"/>
</dbReference>
<dbReference type="PANTHER" id="PTHR43132:SF2">
    <property type="entry name" value="ARSENICAL RESISTANCE OPERON REPRESSOR ARSR-RELATED"/>
    <property type="match status" value="1"/>
</dbReference>
<accession>A0A1I5G3E6</accession>
<protein>
    <submittedName>
        <fullName evidence="5">DNA-binding transcriptional regulator, ArsR family</fullName>
    </submittedName>
</protein>